<organism evidence="2 3">
    <name type="scientific">Microthyrium microscopicum</name>
    <dbReference type="NCBI Taxonomy" id="703497"/>
    <lineage>
        <taxon>Eukaryota</taxon>
        <taxon>Fungi</taxon>
        <taxon>Dikarya</taxon>
        <taxon>Ascomycota</taxon>
        <taxon>Pezizomycotina</taxon>
        <taxon>Dothideomycetes</taxon>
        <taxon>Dothideomycetes incertae sedis</taxon>
        <taxon>Microthyriales</taxon>
        <taxon>Microthyriaceae</taxon>
        <taxon>Microthyrium</taxon>
    </lineage>
</organism>
<gene>
    <name evidence="2" type="ORF">BT63DRAFT_465781</name>
</gene>
<dbReference type="EMBL" id="MU004245">
    <property type="protein sequence ID" value="KAF2663596.1"/>
    <property type="molecule type" value="Genomic_DNA"/>
</dbReference>
<dbReference type="AlphaFoldDB" id="A0A6A6TVV0"/>
<proteinExistence type="predicted"/>
<name>A0A6A6TVV0_9PEZI</name>
<accession>A0A6A6TVV0</accession>
<feature type="region of interest" description="Disordered" evidence="1">
    <location>
        <begin position="47"/>
        <end position="69"/>
    </location>
</feature>
<dbReference type="Proteomes" id="UP000799302">
    <property type="component" value="Unassembled WGS sequence"/>
</dbReference>
<sequence>MPVITSKSFLTSHNFCSLCNIVACQAFISQNKFVASANVPDITSKSPLAHQHDNSLVKRQSSPQTTVSRPTISIGKAASEFIKISMVQIAGYPPKDIPINGQINLFGGLFYGTNSSQGDTIQTVIEGYGSAKLWRTCRAYPGQWCIRSHAIHGCCLFQASPDSAIINHDDQVLIEYEKADGLGGMWTQSLWNLGPKGVDKKELWKFTKGNAPTKLLSIRTETDGGVRGSADIQNYLNITMTMATEEPKLAATLVKKGNVHVDNMTTADGGRTWVIREIAILPMLEGQAFSPD</sequence>
<evidence type="ECO:0000313" key="2">
    <source>
        <dbReference type="EMBL" id="KAF2663596.1"/>
    </source>
</evidence>
<reference evidence="2" key="1">
    <citation type="journal article" date="2020" name="Stud. Mycol.">
        <title>101 Dothideomycetes genomes: a test case for predicting lifestyles and emergence of pathogens.</title>
        <authorList>
            <person name="Haridas S."/>
            <person name="Albert R."/>
            <person name="Binder M."/>
            <person name="Bloem J."/>
            <person name="Labutti K."/>
            <person name="Salamov A."/>
            <person name="Andreopoulos B."/>
            <person name="Baker S."/>
            <person name="Barry K."/>
            <person name="Bills G."/>
            <person name="Bluhm B."/>
            <person name="Cannon C."/>
            <person name="Castanera R."/>
            <person name="Culley D."/>
            <person name="Daum C."/>
            <person name="Ezra D."/>
            <person name="Gonzalez J."/>
            <person name="Henrissat B."/>
            <person name="Kuo A."/>
            <person name="Liang C."/>
            <person name="Lipzen A."/>
            <person name="Lutzoni F."/>
            <person name="Magnuson J."/>
            <person name="Mondo S."/>
            <person name="Nolan M."/>
            <person name="Ohm R."/>
            <person name="Pangilinan J."/>
            <person name="Park H.-J."/>
            <person name="Ramirez L."/>
            <person name="Alfaro M."/>
            <person name="Sun H."/>
            <person name="Tritt A."/>
            <person name="Yoshinaga Y."/>
            <person name="Zwiers L.-H."/>
            <person name="Turgeon B."/>
            <person name="Goodwin S."/>
            <person name="Spatafora J."/>
            <person name="Crous P."/>
            <person name="Grigoriev I."/>
        </authorList>
    </citation>
    <scope>NUCLEOTIDE SEQUENCE</scope>
    <source>
        <strain evidence="2">CBS 115976</strain>
    </source>
</reference>
<evidence type="ECO:0000256" key="1">
    <source>
        <dbReference type="SAM" id="MobiDB-lite"/>
    </source>
</evidence>
<feature type="compositionally biased region" description="Polar residues" evidence="1">
    <location>
        <begin position="57"/>
        <end position="69"/>
    </location>
</feature>
<dbReference type="OrthoDB" id="5086500at2759"/>
<protein>
    <submittedName>
        <fullName evidence="2">Uncharacterized protein</fullName>
    </submittedName>
</protein>
<evidence type="ECO:0000313" key="3">
    <source>
        <dbReference type="Proteomes" id="UP000799302"/>
    </source>
</evidence>
<keyword evidence="3" id="KW-1185">Reference proteome</keyword>